<name>A0ABP4EYR2_9ACTN</name>
<gene>
    <name evidence="1" type="ORF">GCM10009606_17300</name>
</gene>
<comment type="caution">
    <text evidence="1">The sequence shown here is derived from an EMBL/GenBank/DDBJ whole genome shotgun (WGS) entry which is preliminary data.</text>
</comment>
<protein>
    <submittedName>
        <fullName evidence="1">Uncharacterized protein</fullName>
    </submittedName>
</protein>
<organism evidence="1 2">
    <name type="scientific">Nocardioides aquiterrae</name>
    <dbReference type="NCBI Taxonomy" id="203799"/>
    <lineage>
        <taxon>Bacteria</taxon>
        <taxon>Bacillati</taxon>
        <taxon>Actinomycetota</taxon>
        <taxon>Actinomycetes</taxon>
        <taxon>Propionibacteriales</taxon>
        <taxon>Nocardioidaceae</taxon>
        <taxon>Nocardioides</taxon>
    </lineage>
</organism>
<accession>A0ABP4EYR2</accession>
<keyword evidence="2" id="KW-1185">Reference proteome</keyword>
<evidence type="ECO:0000313" key="2">
    <source>
        <dbReference type="Proteomes" id="UP001499979"/>
    </source>
</evidence>
<dbReference type="Proteomes" id="UP001499979">
    <property type="component" value="Unassembled WGS sequence"/>
</dbReference>
<evidence type="ECO:0000313" key="1">
    <source>
        <dbReference type="EMBL" id="GAA1137966.1"/>
    </source>
</evidence>
<sequence>MPCPAGSVSVDFTSVRGTEARGSADEGDIFMEMIDAGALVPGPAERTVLVAHSRTGLRRGLDLGEAVLLRAPDGEYHVARVVDLTFELDDTVYTCELGGRIPEELARERAAGLDPDRDDLELHEIVDLLHELRDEGHRPPDAQAFTRQLAMR</sequence>
<proteinExistence type="predicted"/>
<reference evidence="2" key="1">
    <citation type="journal article" date="2019" name="Int. J. Syst. Evol. Microbiol.">
        <title>The Global Catalogue of Microorganisms (GCM) 10K type strain sequencing project: providing services to taxonomists for standard genome sequencing and annotation.</title>
        <authorList>
            <consortium name="The Broad Institute Genomics Platform"/>
            <consortium name="The Broad Institute Genome Sequencing Center for Infectious Disease"/>
            <person name="Wu L."/>
            <person name="Ma J."/>
        </authorList>
    </citation>
    <scope>NUCLEOTIDE SEQUENCE [LARGE SCALE GENOMIC DNA]</scope>
    <source>
        <strain evidence="2">JCM 11813</strain>
    </source>
</reference>
<dbReference type="EMBL" id="BAAAJE010000006">
    <property type="protein sequence ID" value="GAA1137966.1"/>
    <property type="molecule type" value="Genomic_DNA"/>
</dbReference>